<dbReference type="GO" id="GO:0005901">
    <property type="term" value="C:caveola"/>
    <property type="evidence" value="ECO:0007669"/>
    <property type="project" value="UniProtKB-SubCell"/>
</dbReference>
<feature type="region of interest" description="Disordered" evidence="9">
    <location>
        <begin position="20"/>
        <end position="61"/>
    </location>
</feature>
<dbReference type="GO" id="GO:0031410">
    <property type="term" value="C:cytoplasmic vesicle"/>
    <property type="evidence" value="ECO:0007669"/>
    <property type="project" value="TreeGrafter"/>
</dbReference>
<sequence length="279" mass="30195">MAHASVLPVLCGTHARCRSAQPRVNPQRGALGKAPHTTDPGRGERRKASTLRAPRPALGPPQGCRLSGCRVQVPAQASVRPCGAWPGLPAPLRPSPAGLRCRGRRTGQGGSRAAPGSAMGLETEKADTRIFMDDDNFPPGGPALSEAEKFSEDGLERDPRGLNAHLQLGFEDVIAEPELTHSFDKVWICSHALFELSKYVLYKLLTLLLAVPLALVLGIVFAALSCLHIWIVVPFVRTCLMVLPSVQTVWKSLTDVFVAPFFHSVGRCFAMVNIRLDQE</sequence>
<keyword evidence="8 10" id="KW-0472">Membrane</keyword>
<evidence type="ECO:0000256" key="7">
    <source>
        <dbReference type="ARBA" id="ARBA00023034"/>
    </source>
</evidence>
<dbReference type="GO" id="GO:0005925">
    <property type="term" value="C:focal adhesion"/>
    <property type="evidence" value="ECO:0007669"/>
    <property type="project" value="TreeGrafter"/>
</dbReference>
<evidence type="ECO:0000256" key="2">
    <source>
        <dbReference type="ARBA" id="ARBA00004395"/>
    </source>
</evidence>
<dbReference type="PANTHER" id="PTHR10844:SF3">
    <property type="entry name" value="CAVEOLIN-2"/>
    <property type="match status" value="1"/>
</dbReference>
<dbReference type="GO" id="GO:0019901">
    <property type="term" value="F:protein kinase binding"/>
    <property type="evidence" value="ECO:0007669"/>
    <property type="project" value="TreeGrafter"/>
</dbReference>
<dbReference type="InterPro" id="IPR001612">
    <property type="entry name" value="Caveolin"/>
</dbReference>
<dbReference type="GO" id="GO:0070836">
    <property type="term" value="P:caveola assembly"/>
    <property type="evidence" value="ECO:0007669"/>
    <property type="project" value="InterPro"/>
</dbReference>
<comment type="subcellular location">
    <subcellularLocation>
        <location evidence="1">Cell membrane</location>
        <topology evidence="1">Peripheral membrane protein</topology>
    </subcellularLocation>
    <subcellularLocation>
        <location evidence="2">Golgi apparatus membrane</location>
        <topology evidence="2">Peripheral membrane protein</topology>
    </subcellularLocation>
    <subcellularLocation>
        <location evidence="3">Membrane</location>
        <location evidence="3">Caveola</location>
        <topology evidence="3">Peripheral membrane protein</topology>
    </subcellularLocation>
</comment>
<evidence type="ECO:0000256" key="1">
    <source>
        <dbReference type="ARBA" id="ARBA00004202"/>
    </source>
</evidence>
<dbReference type="GO" id="GO:0000139">
    <property type="term" value="C:Golgi membrane"/>
    <property type="evidence" value="ECO:0007669"/>
    <property type="project" value="UniProtKB-SubCell"/>
</dbReference>
<dbReference type="GO" id="GO:0042383">
    <property type="term" value="C:sarcolemma"/>
    <property type="evidence" value="ECO:0007669"/>
    <property type="project" value="TreeGrafter"/>
</dbReference>
<dbReference type="GO" id="GO:0030154">
    <property type="term" value="P:cell differentiation"/>
    <property type="evidence" value="ECO:0007669"/>
    <property type="project" value="TreeGrafter"/>
</dbReference>
<dbReference type="Proteomes" id="UP000694428">
    <property type="component" value="Unplaced"/>
</dbReference>
<evidence type="ECO:0000256" key="9">
    <source>
        <dbReference type="SAM" id="MobiDB-lite"/>
    </source>
</evidence>
<evidence type="ECO:0000313" key="11">
    <source>
        <dbReference type="Ensembl" id="ENSPSTP00000023242.1"/>
    </source>
</evidence>
<evidence type="ECO:0000313" key="12">
    <source>
        <dbReference type="Proteomes" id="UP000694428"/>
    </source>
</evidence>
<evidence type="ECO:0000256" key="6">
    <source>
        <dbReference type="ARBA" id="ARBA00022475"/>
    </source>
</evidence>
<proteinExistence type="inferred from homology"/>
<keyword evidence="10" id="KW-0812">Transmembrane</keyword>
<keyword evidence="7" id="KW-0333">Golgi apparatus</keyword>
<evidence type="ECO:0000256" key="3">
    <source>
        <dbReference type="ARBA" id="ARBA00004543"/>
    </source>
</evidence>
<feature type="transmembrane region" description="Helical" evidence="10">
    <location>
        <begin position="204"/>
        <end position="236"/>
    </location>
</feature>
<comment type="similarity">
    <text evidence="4">Belongs to the caveolin family.</text>
</comment>
<reference evidence="11" key="1">
    <citation type="submission" date="2025-08" db="UniProtKB">
        <authorList>
            <consortium name="Ensembl"/>
        </authorList>
    </citation>
    <scope>IDENTIFICATION</scope>
</reference>
<organism evidence="11 12">
    <name type="scientific">Pavo cristatus</name>
    <name type="common">Indian peafowl</name>
    <name type="synonym">Blue peafowl</name>
    <dbReference type="NCBI Taxonomy" id="9049"/>
    <lineage>
        <taxon>Eukaryota</taxon>
        <taxon>Metazoa</taxon>
        <taxon>Chordata</taxon>
        <taxon>Craniata</taxon>
        <taxon>Vertebrata</taxon>
        <taxon>Euteleostomi</taxon>
        <taxon>Archelosauria</taxon>
        <taxon>Archosauria</taxon>
        <taxon>Dinosauria</taxon>
        <taxon>Saurischia</taxon>
        <taxon>Theropoda</taxon>
        <taxon>Coelurosauria</taxon>
        <taxon>Aves</taxon>
        <taxon>Neognathae</taxon>
        <taxon>Galloanserae</taxon>
        <taxon>Galliformes</taxon>
        <taxon>Phasianidae</taxon>
        <taxon>Phasianinae</taxon>
        <taxon>Pavo</taxon>
    </lineage>
</organism>
<dbReference type="PROSITE" id="PS01210">
    <property type="entry name" value="CAVEOLIN"/>
    <property type="match status" value="1"/>
</dbReference>
<accession>A0A8C9LEU6</accession>
<dbReference type="GO" id="GO:0001937">
    <property type="term" value="P:negative regulation of endothelial cell proliferation"/>
    <property type="evidence" value="ECO:0007669"/>
    <property type="project" value="TreeGrafter"/>
</dbReference>
<name>A0A8C9LEU6_PAVCR</name>
<reference evidence="11" key="2">
    <citation type="submission" date="2025-09" db="UniProtKB">
        <authorList>
            <consortium name="Ensembl"/>
        </authorList>
    </citation>
    <scope>IDENTIFICATION</scope>
</reference>
<dbReference type="Ensembl" id="ENSPSTT00000024451.1">
    <property type="protein sequence ID" value="ENSPSTP00000023242.1"/>
    <property type="gene ID" value="ENSPSTG00000017101.1"/>
</dbReference>
<dbReference type="AlphaFoldDB" id="A0A8C9LEU6"/>
<dbReference type="GO" id="GO:0008286">
    <property type="term" value="P:insulin receptor signaling pathway"/>
    <property type="evidence" value="ECO:0007669"/>
    <property type="project" value="TreeGrafter"/>
</dbReference>
<protein>
    <recommendedName>
        <fullName evidence="5">Caveolin-2</fullName>
    </recommendedName>
</protein>
<dbReference type="Pfam" id="PF01146">
    <property type="entry name" value="Caveolin"/>
    <property type="match status" value="1"/>
</dbReference>
<evidence type="ECO:0000256" key="10">
    <source>
        <dbReference type="SAM" id="Phobius"/>
    </source>
</evidence>
<keyword evidence="12" id="KW-1185">Reference proteome</keyword>
<evidence type="ECO:0000256" key="4">
    <source>
        <dbReference type="ARBA" id="ARBA00010988"/>
    </source>
</evidence>
<dbReference type="GO" id="GO:0048471">
    <property type="term" value="C:perinuclear region of cytoplasm"/>
    <property type="evidence" value="ECO:0007669"/>
    <property type="project" value="TreeGrafter"/>
</dbReference>
<keyword evidence="6" id="KW-1003">Cell membrane</keyword>
<keyword evidence="10" id="KW-1133">Transmembrane helix</keyword>
<evidence type="ECO:0000256" key="8">
    <source>
        <dbReference type="ARBA" id="ARBA00023136"/>
    </source>
</evidence>
<dbReference type="GO" id="GO:0051480">
    <property type="term" value="P:regulation of cytosolic calcium ion concentration"/>
    <property type="evidence" value="ECO:0007669"/>
    <property type="project" value="TreeGrafter"/>
</dbReference>
<dbReference type="InterPro" id="IPR018361">
    <property type="entry name" value="Caveolin_CS"/>
</dbReference>
<dbReference type="PANTHER" id="PTHR10844">
    <property type="entry name" value="CAVEOLIN"/>
    <property type="match status" value="1"/>
</dbReference>
<evidence type="ECO:0000256" key="5">
    <source>
        <dbReference type="ARBA" id="ARBA00017671"/>
    </source>
</evidence>
<dbReference type="GO" id="GO:0060090">
    <property type="term" value="F:molecular adaptor activity"/>
    <property type="evidence" value="ECO:0007669"/>
    <property type="project" value="TreeGrafter"/>
</dbReference>